<dbReference type="InterPro" id="IPR029058">
    <property type="entry name" value="AB_hydrolase_fold"/>
</dbReference>
<reference evidence="2 3" key="1">
    <citation type="submission" date="2017-07" db="EMBL/GenBank/DDBJ databases">
        <title>Genome sequence of the Sordaria macrospora wild type strain R19027.</title>
        <authorList>
            <person name="Nowrousian M."/>
            <person name="Teichert I."/>
            <person name="Kueck U."/>
        </authorList>
    </citation>
    <scope>NUCLEOTIDE SEQUENCE [LARGE SCALE GENOMIC DNA]</scope>
    <source>
        <strain evidence="2 3">R19027</strain>
        <tissue evidence="2">Mycelium</tissue>
    </source>
</reference>
<dbReference type="AlphaFoldDB" id="A0A8S8ZH97"/>
<dbReference type="Gene3D" id="3.40.50.1820">
    <property type="entry name" value="alpha/beta hydrolase"/>
    <property type="match status" value="2"/>
</dbReference>
<gene>
    <name evidence="2" type="ORF">SMACR_04132</name>
</gene>
<accession>A0A8S8ZH97</accession>
<proteinExistence type="predicted"/>
<dbReference type="OMA" id="PWRDIPC"/>
<dbReference type="InterPro" id="IPR052897">
    <property type="entry name" value="Sec-Metab_Biosynth_Hydrolase"/>
</dbReference>
<comment type="caution">
    <text evidence="2">The sequence shown here is derived from an EMBL/GenBank/DDBJ whole genome shotgun (WGS) entry which is preliminary data.</text>
</comment>
<dbReference type="Proteomes" id="UP000433876">
    <property type="component" value="Unassembled WGS sequence"/>
</dbReference>
<evidence type="ECO:0000259" key="1">
    <source>
        <dbReference type="Pfam" id="PF12697"/>
    </source>
</evidence>
<dbReference type="PANTHER" id="PTHR37017">
    <property type="entry name" value="AB HYDROLASE-1 DOMAIN-CONTAINING PROTEIN-RELATED"/>
    <property type="match status" value="1"/>
</dbReference>
<dbReference type="SUPFAM" id="SSF53474">
    <property type="entry name" value="alpha/beta-Hydrolases"/>
    <property type="match status" value="1"/>
</dbReference>
<sequence>MSSSTKPVIYIVPGAWQLPITWANFITTAKEAGYPVTFTQLPTVGGIQLPLAALPDDVAVVQANLQKLVNEEEKEVILVGHSSGGLVASCAVEGFDAGDRTYLHSQPATDALLNDLSEEEQKYWGKQVTHTSLGLFNTPSTFEPWSNGVPCSYIYCERDNGINMARQKLMRERLGPDAKEIYVDSGHCPYLSMPKELLRAIEELLA</sequence>
<protein>
    <recommendedName>
        <fullName evidence="1">AB hydrolase-1 domain-containing protein</fullName>
    </recommendedName>
</protein>
<feature type="domain" description="AB hydrolase-1" evidence="1">
    <location>
        <begin position="11"/>
        <end position="199"/>
    </location>
</feature>
<dbReference type="EMBL" id="NMPR01000241">
    <property type="protein sequence ID" value="KAA8624269.1"/>
    <property type="molecule type" value="Genomic_DNA"/>
</dbReference>
<name>A0A8S8ZH97_SORMA</name>
<dbReference type="PANTHER" id="PTHR37017:SF13">
    <property type="entry name" value="AB HYDROLASE-1 DOMAIN-CONTAINING PROTEIN"/>
    <property type="match status" value="1"/>
</dbReference>
<organism evidence="2 3">
    <name type="scientific">Sordaria macrospora</name>
    <dbReference type="NCBI Taxonomy" id="5147"/>
    <lineage>
        <taxon>Eukaryota</taxon>
        <taxon>Fungi</taxon>
        <taxon>Dikarya</taxon>
        <taxon>Ascomycota</taxon>
        <taxon>Pezizomycotina</taxon>
        <taxon>Sordariomycetes</taxon>
        <taxon>Sordariomycetidae</taxon>
        <taxon>Sordariales</taxon>
        <taxon>Sordariaceae</taxon>
        <taxon>Sordaria</taxon>
    </lineage>
</organism>
<evidence type="ECO:0000313" key="3">
    <source>
        <dbReference type="Proteomes" id="UP000433876"/>
    </source>
</evidence>
<dbReference type="VEuPathDB" id="FungiDB:SMAC_04132"/>
<evidence type="ECO:0000313" key="2">
    <source>
        <dbReference type="EMBL" id="KAA8624269.1"/>
    </source>
</evidence>
<dbReference type="Pfam" id="PF12697">
    <property type="entry name" value="Abhydrolase_6"/>
    <property type="match status" value="1"/>
</dbReference>
<dbReference type="InterPro" id="IPR000073">
    <property type="entry name" value="AB_hydrolase_1"/>
</dbReference>